<dbReference type="PROSITE" id="PS51388">
    <property type="entry name" value="GED"/>
    <property type="match status" value="2"/>
</dbReference>
<organism evidence="8 9">
    <name type="scientific">Hemibagrus guttatus</name>
    <dbReference type="NCBI Taxonomy" id="175788"/>
    <lineage>
        <taxon>Eukaryota</taxon>
        <taxon>Metazoa</taxon>
        <taxon>Chordata</taxon>
        <taxon>Craniata</taxon>
        <taxon>Vertebrata</taxon>
        <taxon>Euteleostomi</taxon>
        <taxon>Actinopterygii</taxon>
        <taxon>Neopterygii</taxon>
        <taxon>Teleostei</taxon>
        <taxon>Ostariophysi</taxon>
        <taxon>Siluriformes</taxon>
        <taxon>Bagridae</taxon>
        <taxon>Hemibagrus</taxon>
    </lineage>
</organism>
<dbReference type="CDD" id="cd08771">
    <property type="entry name" value="DLP_1"/>
    <property type="match status" value="2"/>
</dbReference>
<dbReference type="AlphaFoldDB" id="A0AAE0PY75"/>
<dbReference type="SMART" id="SM00302">
    <property type="entry name" value="GED"/>
    <property type="match status" value="2"/>
</dbReference>
<dbReference type="InterPro" id="IPR030381">
    <property type="entry name" value="G_DYNAMIN_dom"/>
</dbReference>
<dbReference type="Gene3D" id="1.20.120.1240">
    <property type="entry name" value="Dynamin, middle domain"/>
    <property type="match status" value="2"/>
</dbReference>
<dbReference type="FunFam" id="3.40.50.300:FF:000621">
    <property type="entry name" value="Interferon-induced GTP-binding protein Mx1"/>
    <property type="match status" value="1"/>
</dbReference>
<comment type="similarity">
    <text evidence="5">Belongs to the TRAFAC class dynamin-like GTPase superfamily. Dynamin/Fzo/YdjA family.</text>
</comment>
<keyword evidence="3 5" id="KW-0547">Nucleotide-binding</keyword>
<accession>A0AAE0PY75</accession>
<dbReference type="InterPro" id="IPR000375">
    <property type="entry name" value="Dynamin_stalk"/>
</dbReference>
<dbReference type="GO" id="GO:0005737">
    <property type="term" value="C:cytoplasm"/>
    <property type="evidence" value="ECO:0007669"/>
    <property type="project" value="UniProtKB-SubCell"/>
</dbReference>
<dbReference type="Pfam" id="PF02212">
    <property type="entry name" value="GED"/>
    <property type="match status" value="2"/>
</dbReference>
<dbReference type="GO" id="GO:0098793">
    <property type="term" value="C:presynapse"/>
    <property type="evidence" value="ECO:0007669"/>
    <property type="project" value="GOC"/>
</dbReference>
<dbReference type="PROSITE" id="PS51718">
    <property type="entry name" value="G_DYNAMIN_2"/>
    <property type="match status" value="2"/>
</dbReference>
<dbReference type="InterPro" id="IPR020850">
    <property type="entry name" value="GED_dom"/>
</dbReference>
<evidence type="ECO:0000256" key="3">
    <source>
        <dbReference type="ARBA" id="ARBA00022741"/>
    </source>
</evidence>
<evidence type="ECO:0000256" key="5">
    <source>
        <dbReference type="RuleBase" id="RU003932"/>
    </source>
</evidence>
<dbReference type="InterPro" id="IPR003130">
    <property type="entry name" value="GED"/>
</dbReference>
<dbReference type="GO" id="GO:0005874">
    <property type="term" value="C:microtubule"/>
    <property type="evidence" value="ECO:0007669"/>
    <property type="project" value="TreeGrafter"/>
</dbReference>
<keyword evidence="9" id="KW-1185">Reference proteome</keyword>
<feature type="domain" description="GED" evidence="6">
    <location>
        <begin position="1110"/>
        <end position="1196"/>
    </location>
</feature>
<feature type="domain" description="Dynamin-type G" evidence="7">
    <location>
        <begin position="51"/>
        <end position="314"/>
    </location>
</feature>
<dbReference type="Pfam" id="PF00350">
    <property type="entry name" value="Dynamin_N"/>
    <property type="match status" value="2"/>
</dbReference>
<gene>
    <name evidence="8" type="ORF">QTP70_005892</name>
</gene>
<keyword evidence="2" id="KW-0963">Cytoplasm</keyword>
<dbReference type="InterPro" id="IPR045063">
    <property type="entry name" value="Dynamin_N"/>
</dbReference>
<comment type="caution">
    <text evidence="8">The sequence shown here is derived from an EMBL/GenBank/DDBJ whole genome shotgun (WGS) entry which is preliminary data.</text>
</comment>
<evidence type="ECO:0000313" key="8">
    <source>
        <dbReference type="EMBL" id="KAK3510399.1"/>
    </source>
</evidence>
<dbReference type="PRINTS" id="PR00195">
    <property type="entry name" value="DYNAMIN"/>
</dbReference>
<comment type="subcellular location">
    <subcellularLocation>
        <location evidence="1">Cytoplasm</location>
    </subcellularLocation>
</comment>
<dbReference type="GO" id="GO:0003924">
    <property type="term" value="F:GTPase activity"/>
    <property type="evidence" value="ECO:0007669"/>
    <property type="project" value="InterPro"/>
</dbReference>
<evidence type="ECO:0000256" key="2">
    <source>
        <dbReference type="ARBA" id="ARBA00022490"/>
    </source>
</evidence>
<dbReference type="SMART" id="SM00053">
    <property type="entry name" value="DYNc"/>
    <property type="match status" value="2"/>
</dbReference>
<dbReference type="SUPFAM" id="SSF52540">
    <property type="entry name" value="P-loop containing nucleoside triphosphate hydrolases"/>
    <property type="match status" value="2"/>
</dbReference>
<dbReference type="PANTHER" id="PTHR11566">
    <property type="entry name" value="DYNAMIN"/>
    <property type="match status" value="1"/>
</dbReference>
<dbReference type="GO" id="GO:0008017">
    <property type="term" value="F:microtubule binding"/>
    <property type="evidence" value="ECO:0007669"/>
    <property type="project" value="TreeGrafter"/>
</dbReference>
<dbReference type="GO" id="GO:0016185">
    <property type="term" value="P:synaptic vesicle budding from presynaptic endocytic zone membrane"/>
    <property type="evidence" value="ECO:0007669"/>
    <property type="project" value="TreeGrafter"/>
</dbReference>
<feature type="domain" description="GED" evidence="6">
    <location>
        <begin position="382"/>
        <end position="473"/>
    </location>
</feature>
<evidence type="ECO:0000259" key="6">
    <source>
        <dbReference type="PROSITE" id="PS51388"/>
    </source>
</evidence>
<name>A0AAE0PY75_9TELE</name>
<proteinExistence type="inferred from homology"/>
<dbReference type="GO" id="GO:0031623">
    <property type="term" value="P:receptor internalization"/>
    <property type="evidence" value="ECO:0007669"/>
    <property type="project" value="TreeGrafter"/>
</dbReference>
<sequence length="1196" mass="134603">MMESDKYSEDIAHDDQYSKPMEGVFHSHLEERVRPYIDLIDSLRLIGIDEDLALPTIAVIGDQSSGKSSVLEALSGVSLPRGSGIVTRCPLALKLRKIKCGVQWQAVISYKEQFIEFNDPSLVEGYVRKAQNELAGEGVGICDELITLEIMASDVCDLTLIDLPGIARVPVNGQPEDIGHQIKNLIWKYIEKDQTINLVVVPCNVDIATTEALKMAQEVDPEGKRTLAILTKPDLIDKGTEKNILDIVRNQTLTKFNDKINRLASGEVVSNDNLFVMLRSEFRKWKDILDNTKGSCTIQKQFSDVSKTYFFNYPYLHCVAMNKIDNIQSKQETKVEERIIEQFEMEQLVYTQDGIYFKTLNEIYSADREKASEDNFAGFDSRSKYPEMLQAYYEIVVQRLADQVPMLIRYFMLKESAQLLCSEMLGLMDGVNVADALCEESEISRRRIDMQTRTREKDIGLDLGNEEHSSLDLPPQSVAFEELLEVAYTAIGQAGVALHTMAILQAYKADLKKELKREKGFKGEGCSPAVEDIRQTTCLGESRAGGSPFLFPQEGASFRWVEDIASRWIAAEDAASRWIAAEDIAPRWIAAEHAARHRVLGASPFYFFPFGSVVSTACWPGPPLHDVVFREGRRLATGVEHASCPPEQLSGATGPLELGYCCGLQPPSTSCVSPPLCSPMEGVFHSHLEERVRPYIDLIDSLRLIGIDEDLALPTIAVIGDQSSGKSSVLEALSGVALPRGSGIVTRCPLELKLRKIKCGVQWQAVISYKEQFIEFNDPSLVEGYVEEAQNELAGKGVGICDELITLEIMAPDVCDLTLIDLPGIARVPVKGQPEDIGYQIKSLIGKYIEKDQTINLVVVPCNVDIATTEALKMAQEVDPEGKRTLAILTKPDLIDKGTEKNIMDIIRNQVIPLSKGYVIVKCRGQKQIDDKISLTEATRVEREFFRRHEHFSCLLYEEKATIQCLATKLTQDLVDHIKTLTKFNDKINRLTSGEVVNDDNLFVMLRSEFKKWKDHLDNTKGSCTIQKQFSDVSKTCFLNYPYLHCVAMNKIDNNQSKQEAKVEERIMEQFEMEQLVYTQDGIYFKILNEIYSAEGQMASEDNFAGFDNRKKYPEMLRAYYEIVAQRLADQVPMLIRYFMLKESAQLLCSEMLGLMDGANVADALREESDISRRRIDMQNRVDRLTLAQEKLSNFV</sequence>
<reference evidence="8" key="1">
    <citation type="submission" date="2023-06" db="EMBL/GenBank/DDBJ databases">
        <title>Male Hemibagrus guttatus genome.</title>
        <authorList>
            <person name="Bian C."/>
        </authorList>
    </citation>
    <scope>NUCLEOTIDE SEQUENCE</scope>
    <source>
        <strain evidence="8">Male_cb2023</strain>
        <tissue evidence="8">Muscle</tissue>
    </source>
</reference>
<dbReference type="PANTHER" id="PTHR11566:SF225">
    <property type="entry name" value="INTERFERON-INDUCED GTP-BINDING PROTEIN MX-RELATED"/>
    <property type="match status" value="1"/>
</dbReference>
<dbReference type="GO" id="GO:0005634">
    <property type="term" value="C:nucleus"/>
    <property type="evidence" value="ECO:0007669"/>
    <property type="project" value="TreeGrafter"/>
</dbReference>
<evidence type="ECO:0000259" key="7">
    <source>
        <dbReference type="PROSITE" id="PS51718"/>
    </source>
</evidence>
<keyword evidence="4 5" id="KW-0342">GTP-binding</keyword>
<dbReference type="Proteomes" id="UP001274896">
    <property type="component" value="Unassembled WGS sequence"/>
</dbReference>
<dbReference type="GO" id="GO:0005886">
    <property type="term" value="C:plasma membrane"/>
    <property type="evidence" value="ECO:0007669"/>
    <property type="project" value="TreeGrafter"/>
</dbReference>
<dbReference type="InterPro" id="IPR019762">
    <property type="entry name" value="Dynamin_GTPase_CS"/>
</dbReference>
<dbReference type="InterPro" id="IPR022812">
    <property type="entry name" value="Dynamin"/>
</dbReference>
<dbReference type="InterPro" id="IPR027417">
    <property type="entry name" value="P-loop_NTPase"/>
</dbReference>
<dbReference type="GO" id="GO:0051607">
    <property type="term" value="P:defense response to virus"/>
    <property type="evidence" value="ECO:0007669"/>
    <property type="project" value="TreeGrafter"/>
</dbReference>
<dbReference type="GO" id="GO:0005525">
    <property type="term" value="F:GTP binding"/>
    <property type="evidence" value="ECO:0007669"/>
    <property type="project" value="UniProtKB-KW"/>
</dbReference>
<dbReference type="Pfam" id="PF01031">
    <property type="entry name" value="Dynamin_M"/>
    <property type="match status" value="2"/>
</dbReference>
<dbReference type="PROSITE" id="PS00410">
    <property type="entry name" value="G_DYNAMIN_1"/>
    <property type="match status" value="2"/>
</dbReference>
<dbReference type="InterPro" id="IPR001401">
    <property type="entry name" value="Dynamin_GTPase"/>
</dbReference>
<dbReference type="Gene3D" id="3.40.50.300">
    <property type="entry name" value="P-loop containing nucleotide triphosphate hydrolases"/>
    <property type="match status" value="2"/>
</dbReference>
<evidence type="ECO:0000313" key="9">
    <source>
        <dbReference type="Proteomes" id="UP001274896"/>
    </source>
</evidence>
<feature type="domain" description="Dynamin-type G" evidence="7">
    <location>
        <begin position="710"/>
        <end position="983"/>
    </location>
</feature>
<protein>
    <submittedName>
        <fullName evidence="8">Uncharacterized protein</fullName>
    </submittedName>
</protein>
<evidence type="ECO:0000256" key="1">
    <source>
        <dbReference type="ARBA" id="ARBA00004496"/>
    </source>
</evidence>
<evidence type="ECO:0000256" key="4">
    <source>
        <dbReference type="ARBA" id="ARBA00023134"/>
    </source>
</evidence>
<dbReference type="EMBL" id="JAUCMX010000025">
    <property type="protein sequence ID" value="KAK3510399.1"/>
    <property type="molecule type" value="Genomic_DNA"/>
</dbReference>